<dbReference type="PANTHER" id="PTHR37829:SF3">
    <property type="entry name" value="PROTEIN JAYE-RELATED"/>
    <property type="match status" value="1"/>
</dbReference>
<feature type="domain" description="Baseplate protein J-like barrel" evidence="1">
    <location>
        <begin position="88"/>
        <end position="143"/>
    </location>
</feature>
<protein>
    <submittedName>
        <fullName evidence="2">Phage FluMu protein gp47</fullName>
    </submittedName>
</protein>
<name>A0A0H5QB54_NEIMI</name>
<dbReference type="PANTHER" id="PTHR37829">
    <property type="entry name" value="PHAGE-LIKE ELEMENT PBSX PROTEIN XKDT"/>
    <property type="match status" value="1"/>
</dbReference>
<feature type="non-terminal residue" evidence="2">
    <location>
        <position position="1"/>
    </location>
</feature>
<sequence length="147" mass="16216">VFETPTFEQIRERILRDTKSLWPDADISPDSDHYVHASRLASCAEGQYAHQSWIVRQIFPDTADREYLERHASMRGLSRRNPTTASGTLTVSGIAQSMLSDDLQVRIGQRFYRTTARAVIGSGGTAEIPAIADEPGAAANVATARRN</sequence>
<dbReference type="EMBL" id="CVTF01000107">
    <property type="protein sequence ID" value="CRY98544.1"/>
    <property type="molecule type" value="Genomic_DNA"/>
</dbReference>
<evidence type="ECO:0000313" key="3">
    <source>
        <dbReference type="Proteomes" id="UP000182715"/>
    </source>
</evidence>
<dbReference type="InterPro" id="IPR006949">
    <property type="entry name" value="Barrel_Baseplate_J-like"/>
</dbReference>
<organism evidence="2 3">
    <name type="scientific">Neisseria meningitidis serogroup B</name>
    <dbReference type="NCBI Taxonomy" id="491"/>
    <lineage>
        <taxon>Bacteria</taxon>
        <taxon>Pseudomonadati</taxon>
        <taxon>Pseudomonadota</taxon>
        <taxon>Betaproteobacteria</taxon>
        <taxon>Neisseriales</taxon>
        <taxon>Neisseriaceae</taxon>
        <taxon>Neisseria</taxon>
    </lineage>
</organism>
<evidence type="ECO:0000259" key="1">
    <source>
        <dbReference type="Pfam" id="PF04865"/>
    </source>
</evidence>
<dbReference type="InterPro" id="IPR052399">
    <property type="entry name" value="Phage_Baseplate_Assmbl_Protein"/>
</dbReference>
<evidence type="ECO:0000313" key="2">
    <source>
        <dbReference type="EMBL" id="CRY98544.1"/>
    </source>
</evidence>
<accession>A0A0H5QB54</accession>
<proteinExistence type="predicted"/>
<dbReference type="AlphaFoldDB" id="A0A0H5QB54"/>
<reference evidence="2 3" key="1">
    <citation type="submission" date="2014-11" db="EMBL/GenBank/DDBJ databases">
        <authorList>
            <person name="Diene M.Seydina."/>
        </authorList>
    </citation>
    <scope>NUCLEOTIDE SEQUENCE [LARGE SCALE GENOMIC DNA]</scope>
    <source>
        <strain evidence="2 3">Neisseria meningitidis CHUV</strain>
    </source>
</reference>
<dbReference type="Proteomes" id="UP000182715">
    <property type="component" value="Unassembled WGS sequence"/>
</dbReference>
<dbReference type="Pfam" id="PF04865">
    <property type="entry name" value="Baseplate_J"/>
    <property type="match status" value="1"/>
</dbReference>